<gene>
    <name evidence="2" type="ORF">F8M41_003702</name>
</gene>
<sequence length="601" mass="70003">MSEENIRIEEKFFSKYILRTVYLFLIILYLYIAIKEYPIWRRIGSAFFTRSKKKHGNESQTLQIGPSNQSLIFYIPFLPFAVSYLALRMALDAFRLFVFYSLDYAEASSITLGNYIISCAKKVPDICAAIPSIWNSYIKSPFLKITYALFDWMYKYCWPVVKQLTITGWTVSTTIIAEGKEIIVYSFHRSIELSIKGWNDFGYPLIVFISRAFVTLIIKPGKWMIPRIKYLARISWYCACFLIRDLAEDARDLLNLGWSISMSLWNRIFKPVSHFICHSTITLYHKALENYSTIEQFLYIRVILPGINDNVNVIYGIGSNKTFRYGAEYFITITPILYNSSVSYLVQLNEMSKIMLPICVKRIKRCGLEIIQDSYITFMDIIAFSSWIYHIIFLPIINIIPIIRHLTSSMYRHVKGFLLRIIVPVWNVFKLLLRPVITTLSFFYTTVILMIVFTSLRFVKWVISLMNTMLTHVLQFAQWSMSLVFKASELAYCAISPFFNVFISIAKERILVLYTIIYDFTITYLQWFTLFISEVITAQMYASKAFLTGAYVKYEPMVTDLGQRAVEMADSAVTNIGQGMMEWVKREQELRGSMSSVSLKD</sequence>
<accession>A0A8H4A890</accession>
<keyword evidence="1" id="KW-0812">Transmembrane</keyword>
<proteinExistence type="predicted"/>
<feature type="transmembrane region" description="Helical" evidence="1">
    <location>
        <begin position="418"/>
        <end position="437"/>
    </location>
</feature>
<dbReference type="OrthoDB" id="2408558at2759"/>
<feature type="transmembrane region" description="Helical" evidence="1">
    <location>
        <begin position="483"/>
        <end position="505"/>
    </location>
</feature>
<evidence type="ECO:0000313" key="3">
    <source>
        <dbReference type="Proteomes" id="UP000439903"/>
    </source>
</evidence>
<reference evidence="2 3" key="1">
    <citation type="journal article" date="2019" name="Environ. Microbiol.">
        <title>At the nexus of three kingdoms: the genome of the mycorrhizal fungus Gigaspora margarita provides insights into plant, endobacterial and fungal interactions.</title>
        <authorList>
            <person name="Venice F."/>
            <person name="Ghignone S."/>
            <person name="Salvioli di Fossalunga A."/>
            <person name="Amselem J."/>
            <person name="Novero M."/>
            <person name="Xianan X."/>
            <person name="Sedzielewska Toro K."/>
            <person name="Morin E."/>
            <person name="Lipzen A."/>
            <person name="Grigoriev I.V."/>
            <person name="Henrissat B."/>
            <person name="Martin F.M."/>
            <person name="Bonfante P."/>
        </authorList>
    </citation>
    <scope>NUCLEOTIDE SEQUENCE [LARGE SCALE GENOMIC DNA]</scope>
    <source>
        <strain evidence="2 3">BEG34</strain>
    </source>
</reference>
<evidence type="ECO:0000313" key="2">
    <source>
        <dbReference type="EMBL" id="KAF0442086.1"/>
    </source>
</evidence>
<dbReference type="AlphaFoldDB" id="A0A8H4A890"/>
<feature type="transmembrane region" description="Helical" evidence="1">
    <location>
        <begin position="387"/>
        <end position="406"/>
    </location>
</feature>
<keyword evidence="1" id="KW-0472">Membrane</keyword>
<dbReference type="EMBL" id="WTPW01001329">
    <property type="protein sequence ID" value="KAF0442086.1"/>
    <property type="molecule type" value="Genomic_DNA"/>
</dbReference>
<feature type="transmembrane region" description="Helical" evidence="1">
    <location>
        <begin position="443"/>
        <end position="463"/>
    </location>
</feature>
<keyword evidence="1" id="KW-1133">Transmembrane helix</keyword>
<feature type="transmembrane region" description="Helical" evidence="1">
    <location>
        <begin position="71"/>
        <end position="91"/>
    </location>
</feature>
<feature type="transmembrane region" description="Helical" evidence="1">
    <location>
        <begin position="16"/>
        <end position="34"/>
    </location>
</feature>
<protein>
    <submittedName>
        <fullName evidence="2">Uncharacterized protein</fullName>
    </submittedName>
</protein>
<feature type="transmembrane region" description="Helical" evidence="1">
    <location>
        <begin position="511"/>
        <end position="532"/>
    </location>
</feature>
<organism evidence="2 3">
    <name type="scientific">Gigaspora margarita</name>
    <dbReference type="NCBI Taxonomy" id="4874"/>
    <lineage>
        <taxon>Eukaryota</taxon>
        <taxon>Fungi</taxon>
        <taxon>Fungi incertae sedis</taxon>
        <taxon>Mucoromycota</taxon>
        <taxon>Glomeromycotina</taxon>
        <taxon>Glomeromycetes</taxon>
        <taxon>Diversisporales</taxon>
        <taxon>Gigasporaceae</taxon>
        <taxon>Gigaspora</taxon>
    </lineage>
</organism>
<evidence type="ECO:0000256" key="1">
    <source>
        <dbReference type="SAM" id="Phobius"/>
    </source>
</evidence>
<keyword evidence="3" id="KW-1185">Reference proteome</keyword>
<name>A0A8H4A890_GIGMA</name>
<dbReference type="Proteomes" id="UP000439903">
    <property type="component" value="Unassembled WGS sequence"/>
</dbReference>
<comment type="caution">
    <text evidence="2">The sequence shown here is derived from an EMBL/GenBank/DDBJ whole genome shotgun (WGS) entry which is preliminary data.</text>
</comment>